<protein>
    <submittedName>
        <fullName evidence="5">Mucoidy inhibitor MuiA family protein</fullName>
    </submittedName>
</protein>
<dbReference type="Pfam" id="PF13598">
    <property type="entry name" value="DUF4139"/>
    <property type="match status" value="1"/>
</dbReference>
<feature type="signal peptide" evidence="2">
    <location>
        <begin position="1"/>
        <end position="18"/>
    </location>
</feature>
<feature type="domain" description="DUF4140" evidence="4">
    <location>
        <begin position="30"/>
        <end position="135"/>
    </location>
</feature>
<evidence type="ECO:0000313" key="6">
    <source>
        <dbReference type="Proteomes" id="UP000594118"/>
    </source>
</evidence>
<sequence length="545" mass="59059">MRSAFIALCLLAPNALLAEDVVVSSAVSDVTVFPDGASVHRSASYAIPAGSHRLILTDMPFVDPSSLRLSTSAASIGAVAYRDDFVPPRSDAETAAIEAAKARIDSIKEQIAEVERRARDAELEADAANARIDFLVQLGRSDGTGASDPARLRDLLALVGTEGLQARKDAAAAMDRAAEIRKQAKPLNDDLDLAEAALKSVQNENKQRSYLTIEVESDAAATGTLDLTYTSYDAGWQPAYDMSLTTTGDAPALSVERAAYIHQSTGENWTDVALTLSTARPSGQVQPSDLWPDFRQMLDEAPRPMPMARGLSSAKIETDMEGAMLMDAPAPITASTGTLNGVTFTYDYPRKVSVASAAEAVKLDLGTLDVKPQVFARAVPMLDPTAYLVASFTNDTGEMLLPTDAVQLFLDGTFVGRRSIALLPDGEEAEYAFGPIDGLRLERRVNDRIEGDRGIISRTNERSEAVTITLDNLTSRDWDVRLTDRVPYSEQEDLKIEWSAEPMPEVTDVDGKRGILEWRLPLAAGESREVALDHKITWPEGKFLN</sequence>
<dbReference type="PANTHER" id="PTHR31005:SF8">
    <property type="entry name" value="DUF4139 DOMAIN-CONTAINING PROTEIN"/>
    <property type="match status" value="1"/>
</dbReference>
<feature type="coiled-coil region" evidence="1">
    <location>
        <begin position="90"/>
        <end position="138"/>
    </location>
</feature>
<keyword evidence="2" id="KW-0732">Signal</keyword>
<dbReference type="Pfam" id="PF13600">
    <property type="entry name" value="DUF4140"/>
    <property type="match status" value="1"/>
</dbReference>
<name>A0A7L9WMW5_9RHOB</name>
<proteinExistence type="predicted"/>
<keyword evidence="1" id="KW-0175">Coiled coil</keyword>
<evidence type="ECO:0000256" key="2">
    <source>
        <dbReference type="SAM" id="SignalP"/>
    </source>
</evidence>
<dbReference type="Proteomes" id="UP000594118">
    <property type="component" value="Chromosome"/>
</dbReference>
<accession>A0A7L9WMW5</accession>
<dbReference type="NCBIfam" id="TIGR02231">
    <property type="entry name" value="mucoidy inhibitor MuiA family protein"/>
    <property type="match status" value="1"/>
</dbReference>
<feature type="chain" id="PRO_5032362110" evidence="2">
    <location>
        <begin position="19"/>
        <end position="545"/>
    </location>
</feature>
<evidence type="ECO:0000313" key="5">
    <source>
        <dbReference type="EMBL" id="QOL81731.1"/>
    </source>
</evidence>
<dbReference type="InterPro" id="IPR037291">
    <property type="entry name" value="DUF4139"/>
</dbReference>
<dbReference type="KEGG" id="pshq:F3W81_13400"/>
<organism evidence="5 6">
    <name type="scientific">Pseudooceanicola spongiae</name>
    <dbReference type="NCBI Taxonomy" id="2613965"/>
    <lineage>
        <taxon>Bacteria</taxon>
        <taxon>Pseudomonadati</taxon>
        <taxon>Pseudomonadota</taxon>
        <taxon>Alphaproteobacteria</taxon>
        <taxon>Rhodobacterales</taxon>
        <taxon>Paracoccaceae</taxon>
        <taxon>Pseudooceanicola</taxon>
    </lineage>
</organism>
<dbReference type="AlphaFoldDB" id="A0A7L9WMW5"/>
<reference evidence="5 6" key="1">
    <citation type="submission" date="2019-10" db="EMBL/GenBank/DDBJ databases">
        <title>Pseudopuniceibacterium sp. HQ09 islated from Antarctica.</title>
        <authorList>
            <person name="Liao L."/>
            <person name="Su S."/>
            <person name="Chen B."/>
            <person name="Yu Y."/>
        </authorList>
    </citation>
    <scope>NUCLEOTIDE SEQUENCE [LARGE SCALE GENOMIC DNA]</scope>
    <source>
        <strain evidence="5 6">HQ09</strain>
    </source>
</reference>
<dbReference type="InterPro" id="IPR011935">
    <property type="entry name" value="CHP02231"/>
</dbReference>
<dbReference type="PANTHER" id="PTHR31005">
    <property type="entry name" value="DUF4139 DOMAIN-CONTAINING PROTEIN"/>
    <property type="match status" value="1"/>
</dbReference>
<evidence type="ECO:0000259" key="4">
    <source>
        <dbReference type="Pfam" id="PF13600"/>
    </source>
</evidence>
<dbReference type="InterPro" id="IPR025554">
    <property type="entry name" value="DUF4140"/>
</dbReference>
<evidence type="ECO:0000256" key="1">
    <source>
        <dbReference type="SAM" id="Coils"/>
    </source>
</evidence>
<dbReference type="RefSeq" id="WP_193079645.1">
    <property type="nucleotide sequence ID" value="NZ_CP045201.1"/>
</dbReference>
<keyword evidence="6" id="KW-1185">Reference proteome</keyword>
<dbReference type="EMBL" id="CP045201">
    <property type="protein sequence ID" value="QOL81731.1"/>
    <property type="molecule type" value="Genomic_DNA"/>
</dbReference>
<evidence type="ECO:0000259" key="3">
    <source>
        <dbReference type="Pfam" id="PF13598"/>
    </source>
</evidence>
<feature type="domain" description="DUF4139" evidence="3">
    <location>
        <begin position="225"/>
        <end position="540"/>
    </location>
</feature>
<gene>
    <name evidence="5" type="ORF">F3W81_13400</name>
</gene>